<reference evidence="1 2" key="1">
    <citation type="journal article" date="2014" name="Science">
        <title>Plant genetics. Early allopolyploid evolution in the post-Neolithic Brassica napus oilseed genome.</title>
        <authorList>
            <person name="Chalhoub B."/>
            <person name="Denoeud F."/>
            <person name="Liu S."/>
            <person name="Parkin I.A."/>
            <person name="Tang H."/>
            <person name="Wang X."/>
            <person name="Chiquet J."/>
            <person name="Belcram H."/>
            <person name="Tong C."/>
            <person name="Samans B."/>
            <person name="Correa M."/>
            <person name="Da Silva C."/>
            <person name="Just J."/>
            <person name="Falentin C."/>
            <person name="Koh C.S."/>
            <person name="Le Clainche I."/>
            <person name="Bernard M."/>
            <person name="Bento P."/>
            <person name="Noel B."/>
            <person name="Labadie K."/>
            <person name="Alberti A."/>
            <person name="Charles M."/>
            <person name="Arnaud D."/>
            <person name="Guo H."/>
            <person name="Daviaud C."/>
            <person name="Alamery S."/>
            <person name="Jabbari K."/>
            <person name="Zhao M."/>
            <person name="Edger P.P."/>
            <person name="Chelaifa H."/>
            <person name="Tack D."/>
            <person name="Lassalle G."/>
            <person name="Mestiri I."/>
            <person name="Schnel N."/>
            <person name="Le Paslier M.C."/>
            <person name="Fan G."/>
            <person name="Renault V."/>
            <person name="Bayer P.E."/>
            <person name="Golicz A.A."/>
            <person name="Manoli S."/>
            <person name="Lee T.H."/>
            <person name="Thi V.H."/>
            <person name="Chalabi S."/>
            <person name="Hu Q."/>
            <person name="Fan C."/>
            <person name="Tollenaere R."/>
            <person name="Lu Y."/>
            <person name="Battail C."/>
            <person name="Shen J."/>
            <person name="Sidebottom C.H."/>
            <person name="Wang X."/>
            <person name="Canaguier A."/>
            <person name="Chauveau A."/>
            <person name="Berard A."/>
            <person name="Deniot G."/>
            <person name="Guan M."/>
            <person name="Liu Z."/>
            <person name="Sun F."/>
            <person name="Lim Y.P."/>
            <person name="Lyons E."/>
            <person name="Town C.D."/>
            <person name="Bancroft I."/>
            <person name="Wang X."/>
            <person name="Meng J."/>
            <person name="Ma J."/>
            <person name="Pires J.C."/>
            <person name="King G.J."/>
            <person name="Brunel D."/>
            <person name="Delourme R."/>
            <person name="Renard M."/>
            <person name="Aury J.M."/>
            <person name="Adams K.L."/>
            <person name="Batley J."/>
            <person name="Snowdon R.J."/>
            <person name="Tost J."/>
            <person name="Edwards D."/>
            <person name="Zhou Y."/>
            <person name="Hua W."/>
            <person name="Sharpe A.G."/>
            <person name="Paterson A.H."/>
            <person name="Guan C."/>
            <person name="Wincker P."/>
        </authorList>
    </citation>
    <scope>NUCLEOTIDE SEQUENCE [LARGE SCALE GENOMIC DNA]</scope>
    <source>
        <strain evidence="2">cv. Darmor-bzh</strain>
    </source>
</reference>
<keyword evidence="2" id="KW-1185">Reference proteome</keyword>
<proteinExistence type="predicted"/>
<dbReference type="EMBL" id="LK032724">
    <property type="protein sequence ID" value="CDY47599.1"/>
    <property type="molecule type" value="Genomic_DNA"/>
</dbReference>
<gene>
    <name evidence="1" type="primary">BnaC08g04690D</name>
    <name evidence="1" type="ORF">GSBRNA2T00087718001</name>
</gene>
<protein>
    <submittedName>
        <fullName evidence="1">BnaC08g04690D protein</fullName>
    </submittedName>
</protein>
<sequence length="54" mass="6609">MRTSIRPRAHKTNYVMRFKACLELQMKTLEKNSRLVIFNFILVILIRKHQWSFT</sequence>
<dbReference type="Gramene" id="CDY47599">
    <property type="protein sequence ID" value="CDY47599"/>
    <property type="gene ID" value="GSBRNA2T00087718001"/>
</dbReference>
<name>A0A078IE02_BRANA</name>
<accession>A0A078IE02</accession>
<evidence type="ECO:0000313" key="1">
    <source>
        <dbReference type="EMBL" id="CDY47599.1"/>
    </source>
</evidence>
<dbReference type="AlphaFoldDB" id="A0A078IE02"/>
<organism evidence="1 2">
    <name type="scientific">Brassica napus</name>
    <name type="common">Rape</name>
    <dbReference type="NCBI Taxonomy" id="3708"/>
    <lineage>
        <taxon>Eukaryota</taxon>
        <taxon>Viridiplantae</taxon>
        <taxon>Streptophyta</taxon>
        <taxon>Embryophyta</taxon>
        <taxon>Tracheophyta</taxon>
        <taxon>Spermatophyta</taxon>
        <taxon>Magnoliopsida</taxon>
        <taxon>eudicotyledons</taxon>
        <taxon>Gunneridae</taxon>
        <taxon>Pentapetalae</taxon>
        <taxon>rosids</taxon>
        <taxon>malvids</taxon>
        <taxon>Brassicales</taxon>
        <taxon>Brassicaceae</taxon>
        <taxon>Brassiceae</taxon>
        <taxon>Brassica</taxon>
    </lineage>
</organism>
<dbReference type="Proteomes" id="UP000028999">
    <property type="component" value="Unassembled WGS sequence"/>
</dbReference>
<evidence type="ECO:0000313" key="2">
    <source>
        <dbReference type="Proteomes" id="UP000028999"/>
    </source>
</evidence>
<dbReference type="PaxDb" id="3708-A0A078IE02"/>